<evidence type="ECO:0000313" key="1">
    <source>
        <dbReference type="EMBL" id="KAJ7037844.1"/>
    </source>
</evidence>
<proteinExistence type="predicted"/>
<dbReference type="Proteomes" id="UP001218188">
    <property type="component" value="Unassembled WGS sequence"/>
</dbReference>
<keyword evidence="2" id="KW-1185">Reference proteome</keyword>
<protein>
    <submittedName>
        <fullName evidence="1">Uncharacterized protein</fullName>
    </submittedName>
</protein>
<evidence type="ECO:0000313" key="2">
    <source>
        <dbReference type="Proteomes" id="UP001218188"/>
    </source>
</evidence>
<comment type="caution">
    <text evidence="1">The sequence shown here is derived from an EMBL/GenBank/DDBJ whole genome shotgun (WGS) entry which is preliminary data.</text>
</comment>
<gene>
    <name evidence="1" type="ORF">C8F04DRAFT_1180295</name>
</gene>
<sequence>MSTSESKVYAVLGGNNAGVLQRPPLLTGGRHSPVLPIVIKCTSTAEANAAFGLNQVLYRLGYDKAERDPQAFAKDIAASTQISDIFATAGPFYAVYQGKTQRAIYVRNYKKTNTP</sequence>
<name>A0AAD6T1Y7_9AGAR</name>
<dbReference type="EMBL" id="JARJCM010000035">
    <property type="protein sequence ID" value="KAJ7037844.1"/>
    <property type="molecule type" value="Genomic_DNA"/>
</dbReference>
<accession>A0AAD6T1Y7</accession>
<dbReference type="AlphaFoldDB" id="A0AAD6T1Y7"/>
<organism evidence="1 2">
    <name type="scientific">Mycena alexandri</name>
    <dbReference type="NCBI Taxonomy" id="1745969"/>
    <lineage>
        <taxon>Eukaryota</taxon>
        <taxon>Fungi</taxon>
        <taxon>Dikarya</taxon>
        <taxon>Basidiomycota</taxon>
        <taxon>Agaricomycotina</taxon>
        <taxon>Agaricomycetes</taxon>
        <taxon>Agaricomycetidae</taxon>
        <taxon>Agaricales</taxon>
        <taxon>Marasmiineae</taxon>
        <taxon>Mycenaceae</taxon>
        <taxon>Mycena</taxon>
    </lineage>
</organism>
<reference evidence="1" key="1">
    <citation type="submission" date="2023-03" db="EMBL/GenBank/DDBJ databases">
        <title>Massive genome expansion in bonnet fungi (Mycena s.s.) driven by repeated elements and novel gene families across ecological guilds.</title>
        <authorList>
            <consortium name="Lawrence Berkeley National Laboratory"/>
            <person name="Harder C.B."/>
            <person name="Miyauchi S."/>
            <person name="Viragh M."/>
            <person name="Kuo A."/>
            <person name="Thoen E."/>
            <person name="Andreopoulos B."/>
            <person name="Lu D."/>
            <person name="Skrede I."/>
            <person name="Drula E."/>
            <person name="Henrissat B."/>
            <person name="Morin E."/>
            <person name="Kohler A."/>
            <person name="Barry K."/>
            <person name="LaButti K."/>
            <person name="Morin E."/>
            <person name="Salamov A."/>
            <person name="Lipzen A."/>
            <person name="Mereny Z."/>
            <person name="Hegedus B."/>
            <person name="Baldrian P."/>
            <person name="Stursova M."/>
            <person name="Weitz H."/>
            <person name="Taylor A."/>
            <person name="Grigoriev I.V."/>
            <person name="Nagy L.G."/>
            <person name="Martin F."/>
            <person name="Kauserud H."/>
        </authorList>
    </citation>
    <scope>NUCLEOTIDE SEQUENCE</scope>
    <source>
        <strain evidence="1">CBHHK200</strain>
    </source>
</reference>